<feature type="domain" description="N-terminal" evidence="2">
    <location>
        <begin position="77"/>
        <end position="187"/>
    </location>
</feature>
<evidence type="ECO:0000313" key="4">
    <source>
        <dbReference type="Proteomes" id="UP001564760"/>
    </source>
</evidence>
<dbReference type="InterPro" id="IPR010359">
    <property type="entry name" value="IrrE_HExxH"/>
</dbReference>
<comment type="caution">
    <text evidence="3">The sequence shown here is derived from an EMBL/GenBank/DDBJ whole genome shotgun (WGS) entry which is preliminary data.</text>
</comment>
<keyword evidence="4" id="KW-1185">Reference proteome</keyword>
<gene>
    <name evidence="3" type="ORF">AB8998_30535</name>
</gene>
<dbReference type="Gene3D" id="1.10.10.2910">
    <property type="match status" value="1"/>
</dbReference>
<protein>
    <submittedName>
        <fullName evidence="3">ArdC-like ssDNA-binding domain-containing protein</fullName>
    </submittedName>
</protein>
<evidence type="ECO:0000313" key="3">
    <source>
        <dbReference type="EMBL" id="MEY8018991.1"/>
    </source>
</evidence>
<name>A0ABV4CBY1_9MYCO</name>
<dbReference type="InterPro" id="IPR013610">
    <property type="entry name" value="ArdC_N"/>
</dbReference>
<dbReference type="Proteomes" id="UP001564760">
    <property type="component" value="Unassembled WGS sequence"/>
</dbReference>
<dbReference type="EMBL" id="JBGEDP010000002">
    <property type="protein sequence ID" value="MEY8018991.1"/>
    <property type="molecule type" value="Genomic_DNA"/>
</dbReference>
<dbReference type="Pfam" id="PF08401">
    <property type="entry name" value="ArdcN"/>
    <property type="match status" value="1"/>
</dbReference>
<proteinExistence type="predicted"/>
<organism evidence="3 4">
    <name type="scientific">Mycobacterium servetii</name>
    <dbReference type="NCBI Taxonomy" id="3237418"/>
    <lineage>
        <taxon>Bacteria</taxon>
        <taxon>Bacillati</taxon>
        <taxon>Actinomycetota</taxon>
        <taxon>Actinomycetes</taxon>
        <taxon>Mycobacteriales</taxon>
        <taxon>Mycobacteriaceae</taxon>
        <taxon>Mycobacterium</taxon>
    </lineage>
</organism>
<reference evidence="3 4" key="1">
    <citation type="submission" date="2024-08" db="EMBL/GenBank/DDBJ databases">
        <title>Mycobacterium servetensis sp. nov., a novel rapid-growing mycobacterial species recovered from a human patient in Zaragoza, Spain.</title>
        <authorList>
            <person name="Tristancho-Baro A.I."/>
            <person name="Buenestado-Serrano S."/>
            <person name="Garcia De Viedma D."/>
            <person name="Milagro-Beamonte A."/>
            <person name="Burillo N."/>
            <person name="Sanz S."/>
            <person name="Lopez-Calleja A.I."/>
            <person name="Penas-Utrilla D."/>
            <person name="Guardingo M."/>
            <person name="Garcia M.J."/>
            <person name="Vinuelas-Bayon J."/>
        </authorList>
    </citation>
    <scope>NUCLEOTIDE SEQUENCE [LARGE SCALE GENOMIC DNA]</scope>
    <source>
        <strain evidence="4">HUMS_12744610</strain>
    </source>
</reference>
<feature type="domain" description="IrrE N-terminal-like" evidence="1">
    <location>
        <begin position="225"/>
        <end position="285"/>
    </location>
</feature>
<dbReference type="Pfam" id="PF06114">
    <property type="entry name" value="Peptidase_M78"/>
    <property type="match status" value="1"/>
</dbReference>
<dbReference type="RefSeq" id="WP_369742073.1">
    <property type="nucleotide sequence ID" value="NZ_JBGEDP010000002.1"/>
</dbReference>
<accession>A0ABV4CBY1</accession>
<evidence type="ECO:0000259" key="1">
    <source>
        <dbReference type="Pfam" id="PF06114"/>
    </source>
</evidence>
<sequence length="359" mass="39904">MWPMCRSERDPDGPRRCPGDARAAYHRTAVAVLDLEHAEAELVQELAALDNGAGGSSGGVARPVVSFPDKETRTEDIRREIDTAINELNTGENWRQWLEFSGKFHKYSLNNQLLIYMQKPEATQVAGFNKWKELGRSVNKGEKAVWIFAPMVRKVRVEDANGNPVLDSRGKPRYEQKVTGFKTVPVFDVSSTDGEPLPQRPVVEVDRMSGSAPEGMHEDLTAQIEGHGYRVVYEDLGDGPGIPDGRTVPDLKTVTINTHYSHAHQGLVLAHELAHIECGHTERTDKYHTGAGGERSTMEVEAQSVSYVVGRRWGLTDNASFSYIDGWAHGDKEKVRKTAESVIKATDRIMARSKLLQTT</sequence>
<evidence type="ECO:0000259" key="2">
    <source>
        <dbReference type="Pfam" id="PF08401"/>
    </source>
</evidence>